<dbReference type="OrthoDB" id="3296851at2"/>
<evidence type="ECO:0000256" key="1">
    <source>
        <dbReference type="SAM" id="SignalP"/>
    </source>
</evidence>
<dbReference type="RefSeq" id="WP_147431500.1">
    <property type="nucleotide sequence ID" value="NZ_RBXT01000001.1"/>
</dbReference>
<sequence>MPKRLYAALGTLGLTATAITASATTAAADAPCAITNFAPRSVTVGLSPVTSTFGISTTGCALTYWNAEDSGFLFYVYKGSPQNTFNPYDNADAGYHHVIVSASNSEYDTTEKTFTNGFTLKRNAGWNNTFNASPEPVTKGKPITIRGKLIIADWNNNRYVNYTNRTIQVQFRAGTSGPWTTVKSVVTGSDGWLSTTVTATQSGYWHVVWAGNSAAGANTSPADYVQVVS</sequence>
<feature type="chain" id="PRO_5019755365" description="Surface-anchored protein" evidence="1">
    <location>
        <begin position="24"/>
        <end position="229"/>
    </location>
</feature>
<dbReference type="Proteomes" id="UP000278440">
    <property type="component" value="Unassembled WGS sequence"/>
</dbReference>
<evidence type="ECO:0000313" key="3">
    <source>
        <dbReference type="Proteomes" id="UP000278440"/>
    </source>
</evidence>
<evidence type="ECO:0008006" key="4">
    <source>
        <dbReference type="Google" id="ProtNLM"/>
    </source>
</evidence>
<evidence type="ECO:0000313" key="2">
    <source>
        <dbReference type="EMBL" id="RKT77164.1"/>
    </source>
</evidence>
<comment type="caution">
    <text evidence="2">The sequence shown here is derived from an EMBL/GenBank/DDBJ whole genome shotgun (WGS) entry which is preliminary data.</text>
</comment>
<organism evidence="2 3">
    <name type="scientific">Terracoccus luteus</name>
    <dbReference type="NCBI Taxonomy" id="53356"/>
    <lineage>
        <taxon>Bacteria</taxon>
        <taxon>Bacillati</taxon>
        <taxon>Actinomycetota</taxon>
        <taxon>Actinomycetes</taxon>
        <taxon>Micrococcales</taxon>
        <taxon>Intrasporangiaceae</taxon>
        <taxon>Terracoccus</taxon>
    </lineage>
</organism>
<name>A0A495XWF8_9MICO</name>
<accession>A0A495XWF8</accession>
<dbReference type="AlphaFoldDB" id="A0A495XWF8"/>
<gene>
    <name evidence="2" type="ORF">DFJ68_0580</name>
</gene>
<keyword evidence="1" id="KW-0732">Signal</keyword>
<protein>
    <recommendedName>
        <fullName evidence="4">Surface-anchored protein</fullName>
    </recommendedName>
</protein>
<reference evidence="2 3" key="1">
    <citation type="submission" date="2018-10" db="EMBL/GenBank/DDBJ databases">
        <title>Sequencing the genomes of 1000 actinobacteria strains.</title>
        <authorList>
            <person name="Klenk H.-P."/>
        </authorList>
    </citation>
    <scope>NUCLEOTIDE SEQUENCE [LARGE SCALE GENOMIC DNA]</scope>
    <source>
        <strain evidence="2 3">DSM 44267</strain>
    </source>
</reference>
<proteinExistence type="predicted"/>
<feature type="signal peptide" evidence="1">
    <location>
        <begin position="1"/>
        <end position="23"/>
    </location>
</feature>
<dbReference type="EMBL" id="RBXT01000001">
    <property type="protein sequence ID" value="RKT77164.1"/>
    <property type="molecule type" value="Genomic_DNA"/>
</dbReference>
<keyword evidence="3" id="KW-1185">Reference proteome</keyword>